<dbReference type="Proteomes" id="UP000229740">
    <property type="component" value="Unassembled WGS sequence"/>
</dbReference>
<feature type="transmembrane region" description="Helical" evidence="1">
    <location>
        <begin position="6"/>
        <end position="31"/>
    </location>
</feature>
<keyword evidence="1" id="KW-0812">Transmembrane</keyword>
<accession>A0A2G6E1E8</accession>
<organism evidence="2 3">
    <name type="scientific">candidate division KSB3 bacterium</name>
    <dbReference type="NCBI Taxonomy" id="2044937"/>
    <lineage>
        <taxon>Bacteria</taxon>
        <taxon>candidate division KSB3</taxon>
    </lineage>
</organism>
<comment type="caution">
    <text evidence="2">The sequence shown here is derived from an EMBL/GenBank/DDBJ whole genome shotgun (WGS) entry which is preliminary data.</text>
</comment>
<reference evidence="2 3" key="1">
    <citation type="submission" date="2017-10" db="EMBL/GenBank/DDBJ databases">
        <title>Novel microbial diversity and functional potential in the marine mammal oral microbiome.</title>
        <authorList>
            <person name="Dudek N.K."/>
            <person name="Sun C.L."/>
            <person name="Burstein D."/>
            <person name="Kantor R.S."/>
            <person name="Aliaga Goltsman D.S."/>
            <person name="Bik E.M."/>
            <person name="Thomas B.C."/>
            <person name="Banfield J.F."/>
            <person name="Relman D.A."/>
        </authorList>
    </citation>
    <scope>NUCLEOTIDE SEQUENCE [LARGE SCALE GENOMIC DNA]</scope>
    <source>
        <strain evidence="2">DOLZORAL124_49_17</strain>
    </source>
</reference>
<dbReference type="AlphaFoldDB" id="A0A2G6E1E8"/>
<evidence type="ECO:0000313" key="2">
    <source>
        <dbReference type="EMBL" id="PID55909.1"/>
    </source>
</evidence>
<sequence length="83" mass="9161">MNESHGLGILARVIFVILILSCVAMSVFLLFEYERCLSNPDACNSVVISQDVDDGSRPSIRVSLNGNIVKSKIIRLLKPELND</sequence>
<proteinExistence type="predicted"/>
<dbReference type="EMBL" id="PDPS01000041">
    <property type="protein sequence ID" value="PID55909.1"/>
    <property type="molecule type" value="Genomic_DNA"/>
</dbReference>
<keyword evidence="1" id="KW-0472">Membrane</keyword>
<gene>
    <name evidence="2" type="ORF">CSB45_13905</name>
</gene>
<keyword evidence="1" id="KW-1133">Transmembrane helix</keyword>
<protein>
    <submittedName>
        <fullName evidence="2">Uncharacterized protein</fullName>
    </submittedName>
</protein>
<evidence type="ECO:0000313" key="3">
    <source>
        <dbReference type="Proteomes" id="UP000229740"/>
    </source>
</evidence>
<name>A0A2G6E1E8_9BACT</name>
<evidence type="ECO:0000256" key="1">
    <source>
        <dbReference type="SAM" id="Phobius"/>
    </source>
</evidence>